<protein>
    <submittedName>
        <fullName evidence="1">Uncharacterized protein</fullName>
    </submittedName>
</protein>
<comment type="caution">
    <text evidence="1">The sequence shown here is derived from an EMBL/GenBank/DDBJ whole genome shotgun (WGS) entry which is preliminary data.</text>
</comment>
<sequence>MRQVNSVFVCDVVDTQLASELGNTDLAAGLVIQKNPVNIIYRIYA</sequence>
<dbReference type="AlphaFoldDB" id="K6XTA4"/>
<reference evidence="1 2" key="1">
    <citation type="journal article" date="2017" name="Antonie Van Leeuwenhoek">
        <title>Rhizobium rhizosphaerae sp. nov., a novel species isolated from rice rhizosphere.</title>
        <authorList>
            <person name="Zhao J.J."/>
            <person name="Zhang J."/>
            <person name="Zhang R.J."/>
            <person name="Zhang C.W."/>
            <person name="Yin H.Q."/>
            <person name="Zhang X.X."/>
        </authorList>
    </citation>
    <scope>NUCLEOTIDE SEQUENCE [LARGE SCALE GENOMIC DNA]</scope>
    <source>
        <strain evidence="1 2">KMM 241</strain>
    </source>
</reference>
<evidence type="ECO:0000313" key="1">
    <source>
        <dbReference type="EMBL" id="GAC23824.1"/>
    </source>
</evidence>
<dbReference type="Proteomes" id="UP000006263">
    <property type="component" value="Unassembled WGS sequence"/>
</dbReference>
<accession>K6XTA4</accession>
<evidence type="ECO:0000313" key="2">
    <source>
        <dbReference type="Proteomes" id="UP000006263"/>
    </source>
</evidence>
<dbReference type="EMBL" id="BAEP01000030">
    <property type="protein sequence ID" value="GAC23824.1"/>
    <property type="molecule type" value="Genomic_DNA"/>
</dbReference>
<proteinExistence type="predicted"/>
<organism evidence="1 2">
    <name type="scientific">Paraglaciecola mesophila KMM 241</name>
    <dbReference type="NCBI Taxonomy" id="1128912"/>
    <lineage>
        <taxon>Bacteria</taxon>
        <taxon>Pseudomonadati</taxon>
        <taxon>Pseudomonadota</taxon>
        <taxon>Gammaproteobacteria</taxon>
        <taxon>Alteromonadales</taxon>
        <taxon>Alteromonadaceae</taxon>
        <taxon>Paraglaciecola</taxon>
    </lineage>
</organism>
<gene>
    <name evidence="1" type="ORF">GMES_1528</name>
</gene>
<name>K6XTA4_9ALTE</name>